<dbReference type="Gene3D" id="2.40.330.10">
    <property type="entry name" value="DNA-binding pseudobarrel domain"/>
    <property type="match status" value="1"/>
</dbReference>
<gene>
    <name evidence="12" type="primary">ARF5</name>
    <name evidence="12" type="ORF">QJS10_CPB15g00545</name>
</gene>
<evidence type="ECO:0000313" key="13">
    <source>
        <dbReference type="Proteomes" id="UP001180020"/>
    </source>
</evidence>
<evidence type="ECO:0000256" key="9">
    <source>
        <dbReference type="RuleBase" id="RU004561"/>
    </source>
</evidence>
<dbReference type="InterPro" id="IPR015300">
    <property type="entry name" value="DNA-bd_pseudobarrel_sf"/>
</dbReference>
<dbReference type="InterPro" id="IPR033389">
    <property type="entry name" value="AUX/IAA_dom"/>
</dbReference>
<evidence type="ECO:0000313" key="12">
    <source>
        <dbReference type="EMBL" id="KAK1297445.1"/>
    </source>
</evidence>
<name>A0AAV9D8E4_ACOCL</name>
<dbReference type="SUPFAM" id="SSF54277">
    <property type="entry name" value="CAD &amp; PB1 domains"/>
    <property type="match status" value="1"/>
</dbReference>
<dbReference type="Gene3D" id="3.10.20.90">
    <property type="entry name" value="Phosphatidylinositol 3-kinase Catalytic Subunit, Chain A, domain 1"/>
    <property type="match status" value="1"/>
</dbReference>
<evidence type="ECO:0000256" key="2">
    <source>
        <dbReference type="ARBA" id="ARBA00004123"/>
    </source>
</evidence>
<keyword evidence="5 9" id="KW-0238">DNA-binding</keyword>
<comment type="caution">
    <text evidence="12">The sequence shown here is derived from an EMBL/GenBank/DDBJ whole genome shotgun (WGS) entry which is preliminary data.</text>
</comment>
<evidence type="ECO:0000259" key="11">
    <source>
        <dbReference type="PROSITE" id="PS51745"/>
    </source>
</evidence>
<dbReference type="SUPFAM" id="SSF101936">
    <property type="entry name" value="DNA-binding pseudobarrel domain"/>
    <property type="match status" value="1"/>
</dbReference>
<keyword evidence="8 9" id="KW-0927">Auxin signaling pathway</keyword>
<dbReference type="CDD" id="cd10017">
    <property type="entry name" value="B3_DNA"/>
    <property type="match status" value="1"/>
</dbReference>
<evidence type="ECO:0000256" key="5">
    <source>
        <dbReference type="ARBA" id="ARBA00023125"/>
    </source>
</evidence>
<dbReference type="PROSITE" id="PS51745">
    <property type="entry name" value="PB1"/>
    <property type="match status" value="1"/>
</dbReference>
<evidence type="ECO:0000256" key="3">
    <source>
        <dbReference type="ARBA" id="ARBA00007853"/>
    </source>
</evidence>
<organism evidence="12 13">
    <name type="scientific">Acorus calamus</name>
    <name type="common">Sweet flag</name>
    <dbReference type="NCBI Taxonomy" id="4465"/>
    <lineage>
        <taxon>Eukaryota</taxon>
        <taxon>Viridiplantae</taxon>
        <taxon>Streptophyta</taxon>
        <taxon>Embryophyta</taxon>
        <taxon>Tracheophyta</taxon>
        <taxon>Spermatophyta</taxon>
        <taxon>Magnoliopsida</taxon>
        <taxon>Liliopsida</taxon>
        <taxon>Acoraceae</taxon>
        <taxon>Acorus</taxon>
    </lineage>
</organism>
<evidence type="ECO:0000256" key="6">
    <source>
        <dbReference type="ARBA" id="ARBA00023163"/>
    </source>
</evidence>
<dbReference type="Pfam" id="PF06507">
    <property type="entry name" value="ARF_AD"/>
    <property type="match status" value="1"/>
</dbReference>
<dbReference type="InterPro" id="IPR053793">
    <property type="entry name" value="PB1-like"/>
</dbReference>
<comment type="function">
    <text evidence="1 9">Auxin response factors (ARFs) are transcriptional factors that bind specifically to the DNA sequence 5'-TGTCTC-3' found in the auxin-responsive promoter elements (AuxREs).</text>
</comment>
<protein>
    <recommendedName>
        <fullName evidence="9">Auxin response factor</fullName>
    </recommendedName>
</protein>
<dbReference type="GO" id="GO:0005634">
    <property type="term" value="C:nucleus"/>
    <property type="evidence" value="ECO:0007669"/>
    <property type="project" value="UniProtKB-SubCell"/>
</dbReference>
<comment type="subunit">
    <text evidence="9">Homodimers and heterodimers.</text>
</comment>
<proteinExistence type="inferred from homology"/>
<keyword evidence="13" id="KW-1185">Reference proteome</keyword>
<dbReference type="FunFam" id="2.40.330.10:FF:000001">
    <property type="entry name" value="Auxin response factor"/>
    <property type="match status" value="1"/>
</dbReference>
<evidence type="ECO:0000256" key="8">
    <source>
        <dbReference type="ARBA" id="ARBA00023294"/>
    </source>
</evidence>
<dbReference type="InterPro" id="IPR044835">
    <property type="entry name" value="ARF_plant"/>
</dbReference>
<dbReference type="InterPro" id="IPR010525">
    <property type="entry name" value="ARF_dom"/>
</dbReference>
<evidence type="ECO:0000256" key="1">
    <source>
        <dbReference type="ARBA" id="ARBA00003182"/>
    </source>
</evidence>
<evidence type="ECO:0000256" key="4">
    <source>
        <dbReference type="ARBA" id="ARBA00023015"/>
    </source>
</evidence>
<dbReference type="Gene3D" id="2.30.30.1040">
    <property type="match status" value="1"/>
</dbReference>
<accession>A0AAV9D8E4</accession>
<keyword evidence="6 9" id="KW-0804">Transcription</keyword>
<evidence type="ECO:0000259" key="10">
    <source>
        <dbReference type="PROSITE" id="PS50863"/>
    </source>
</evidence>
<feature type="domain" description="PB1" evidence="11">
    <location>
        <begin position="838"/>
        <end position="922"/>
    </location>
</feature>
<evidence type="ECO:0000256" key="7">
    <source>
        <dbReference type="ARBA" id="ARBA00023242"/>
    </source>
</evidence>
<dbReference type="PANTHER" id="PTHR31384:SF10">
    <property type="entry name" value="AUXIN RESPONSE FACTOR 5"/>
    <property type="match status" value="1"/>
</dbReference>
<dbReference type="AlphaFoldDB" id="A0AAV9D8E4"/>
<dbReference type="PANTHER" id="PTHR31384">
    <property type="entry name" value="AUXIN RESPONSE FACTOR 4-RELATED"/>
    <property type="match status" value="1"/>
</dbReference>
<comment type="subcellular location">
    <subcellularLocation>
        <location evidence="2 9">Nucleus</location>
    </subcellularLocation>
</comment>
<dbReference type="Pfam" id="PF02309">
    <property type="entry name" value="AUX_IAA"/>
    <property type="match status" value="1"/>
</dbReference>
<dbReference type="EMBL" id="JAUJYO010000015">
    <property type="protein sequence ID" value="KAK1297445.1"/>
    <property type="molecule type" value="Genomic_DNA"/>
</dbReference>
<dbReference type="FunFam" id="2.30.30.1040:FF:000001">
    <property type="entry name" value="Auxin response factor"/>
    <property type="match status" value="1"/>
</dbReference>
<feature type="domain" description="TF-B3" evidence="10">
    <location>
        <begin position="134"/>
        <end position="236"/>
    </location>
</feature>
<keyword evidence="7 9" id="KW-0539">Nucleus</keyword>
<dbReference type="GO" id="GO:0003677">
    <property type="term" value="F:DNA binding"/>
    <property type="evidence" value="ECO:0007669"/>
    <property type="project" value="UniProtKB-KW"/>
</dbReference>
<comment type="similarity">
    <text evidence="3 9">Belongs to the ARF family.</text>
</comment>
<dbReference type="Proteomes" id="UP001180020">
    <property type="component" value="Unassembled WGS sequence"/>
</dbReference>
<dbReference type="PROSITE" id="PS50863">
    <property type="entry name" value="B3"/>
    <property type="match status" value="1"/>
</dbReference>
<dbReference type="InterPro" id="IPR003340">
    <property type="entry name" value="B3_DNA-bd"/>
</dbReference>
<dbReference type="FunFam" id="3.10.20.90:FF:000047">
    <property type="entry name" value="Auxin response factor"/>
    <property type="match status" value="1"/>
</dbReference>
<reference evidence="12" key="2">
    <citation type="submission" date="2023-06" db="EMBL/GenBank/DDBJ databases">
        <authorList>
            <person name="Ma L."/>
            <person name="Liu K.-W."/>
            <person name="Li Z."/>
            <person name="Hsiao Y.-Y."/>
            <person name="Qi Y."/>
            <person name="Fu T."/>
            <person name="Tang G."/>
            <person name="Zhang D."/>
            <person name="Sun W.-H."/>
            <person name="Liu D.-K."/>
            <person name="Li Y."/>
            <person name="Chen G.-Z."/>
            <person name="Liu X.-D."/>
            <person name="Liao X.-Y."/>
            <person name="Jiang Y.-T."/>
            <person name="Yu X."/>
            <person name="Hao Y."/>
            <person name="Huang J."/>
            <person name="Zhao X.-W."/>
            <person name="Ke S."/>
            <person name="Chen Y.-Y."/>
            <person name="Wu W.-L."/>
            <person name="Hsu J.-L."/>
            <person name="Lin Y.-F."/>
            <person name="Huang M.-D."/>
            <person name="Li C.-Y."/>
            <person name="Huang L."/>
            <person name="Wang Z.-W."/>
            <person name="Zhao X."/>
            <person name="Zhong W.-Y."/>
            <person name="Peng D.-H."/>
            <person name="Ahmad S."/>
            <person name="Lan S."/>
            <person name="Zhang J.-S."/>
            <person name="Tsai W.-C."/>
            <person name="Van De Peer Y."/>
            <person name="Liu Z.-J."/>
        </authorList>
    </citation>
    <scope>NUCLEOTIDE SEQUENCE</scope>
    <source>
        <strain evidence="12">CP</strain>
        <tissue evidence="12">Leaves</tissue>
    </source>
</reference>
<dbReference type="GO" id="GO:0006355">
    <property type="term" value="P:regulation of DNA-templated transcription"/>
    <property type="evidence" value="ECO:0007669"/>
    <property type="project" value="InterPro"/>
</dbReference>
<keyword evidence="4 9" id="KW-0805">Transcription regulation</keyword>
<sequence>MSVVGDTPMVLGDLHSQSEHLYGAMKAINSELWHACAGPLVTLPNPGSLVYYFPQGHIGQVVAMTGKSENLIVPNYPNLPSQLMCQAHNVTLHVDKDTDEIYAQMILQPVNSEKDVFTMQCFGSTQNKQPKEYFCKTLTASDTSAHGGFSVPRSAAEKLFPPLDYSTQPPTQELIVHDLHDNCWTFRHIYRGQPKRHLLTTGWSTFVGAKHLKAGDSVLFVRNEKSQLLLGVRRVDRRQTTLASSVLSADSMHIGVLAAAAHAAENQSSFSVFYSPRACRSEFVIPLLKYHKATFKNQVSVGMRFGMMTEESSKCRSMGTIVGIRDSDPLRWPNSNWEKLQVNWDEPSCSQQPSRVSFWEIEVPENHFIFPTPTSGLKRSLYFEYEESGLGCESKSKKFPSLVLDGRYSNHQNLGSEQLMNMVLKSQTPTSRYQFGCNLTAYSATLKNIANTDLVGPVSTYPSAFSIMGTQRQKDVSLAQKAIEQKHVLHCQQLIPTPQTIFHKDQNHQCSSNSTLMNTKREQIMEKTSQRMNDKGQGIAHSSVNGMHHEKIDAAIAASIGTVSDQSQSTVSTTVQQIFHFPEEYSEESFTGDFRSPQDIVGMTPLLETSNLDSLLTCPGQHPYVNNDEVVVHHSDTQSLTSISRSPIVLSCTSKPEASLLSASAPDQTKSIDGFPIPWTSKANEPEWPPLAQVLSGSSHENCLSHLPQEEDILEKLFQQNIISSCGFKYYSDESSLHVEKSNASIIVDPSVSSTVLEETSPLKESSSIISPDFLLGNFGMSQDVQPYITSRSLSESEAFSHQEVLDIPWKASSSNVNESENNLLHKASWKHVSPPLRTYTKVQKLGCVGRSIDVTRFRNYSELVSAIACMFGLEGKLDDPKGLGWKLVYIDYENDVLLVGDDPWEEFVCCVKCIKILSPAEVQQFES</sequence>
<reference evidence="12" key="1">
    <citation type="journal article" date="2023" name="Nat. Commun.">
        <title>Diploid and tetraploid genomes of Acorus and the evolution of monocots.</title>
        <authorList>
            <person name="Ma L."/>
            <person name="Liu K.W."/>
            <person name="Li Z."/>
            <person name="Hsiao Y.Y."/>
            <person name="Qi Y."/>
            <person name="Fu T."/>
            <person name="Tang G.D."/>
            <person name="Zhang D."/>
            <person name="Sun W.H."/>
            <person name="Liu D.K."/>
            <person name="Li Y."/>
            <person name="Chen G.Z."/>
            <person name="Liu X.D."/>
            <person name="Liao X.Y."/>
            <person name="Jiang Y.T."/>
            <person name="Yu X."/>
            <person name="Hao Y."/>
            <person name="Huang J."/>
            <person name="Zhao X.W."/>
            <person name="Ke S."/>
            <person name="Chen Y.Y."/>
            <person name="Wu W.L."/>
            <person name="Hsu J.L."/>
            <person name="Lin Y.F."/>
            <person name="Huang M.D."/>
            <person name="Li C.Y."/>
            <person name="Huang L."/>
            <person name="Wang Z.W."/>
            <person name="Zhao X."/>
            <person name="Zhong W.Y."/>
            <person name="Peng D.H."/>
            <person name="Ahmad S."/>
            <person name="Lan S."/>
            <person name="Zhang J.S."/>
            <person name="Tsai W.C."/>
            <person name="Van de Peer Y."/>
            <person name="Liu Z.J."/>
        </authorList>
    </citation>
    <scope>NUCLEOTIDE SEQUENCE</scope>
    <source>
        <strain evidence="12">CP</strain>
    </source>
</reference>
<dbReference type="GO" id="GO:0009734">
    <property type="term" value="P:auxin-activated signaling pathway"/>
    <property type="evidence" value="ECO:0007669"/>
    <property type="project" value="UniProtKB-KW"/>
</dbReference>
<dbReference type="SMART" id="SM01019">
    <property type="entry name" value="B3"/>
    <property type="match status" value="1"/>
</dbReference>
<dbReference type="Pfam" id="PF02362">
    <property type="entry name" value="B3"/>
    <property type="match status" value="1"/>
</dbReference>